<keyword evidence="1" id="KW-0326">Glycosidase</keyword>
<feature type="region of interest" description="Disordered" evidence="3">
    <location>
        <begin position="1943"/>
        <end position="2003"/>
    </location>
</feature>
<feature type="domain" description="Fibronectin type-III" evidence="5">
    <location>
        <begin position="1494"/>
        <end position="1585"/>
    </location>
</feature>
<evidence type="ECO:0000313" key="7">
    <source>
        <dbReference type="Proteomes" id="UP000217986"/>
    </source>
</evidence>
<feature type="transmembrane region" description="Helical" evidence="4">
    <location>
        <begin position="33"/>
        <end position="53"/>
    </location>
</feature>
<evidence type="ECO:0000256" key="3">
    <source>
        <dbReference type="SAM" id="MobiDB-lite"/>
    </source>
</evidence>
<keyword evidence="4" id="KW-0812">Transmembrane</keyword>
<gene>
    <name evidence="6" type="ORF">B1400_0945</name>
</gene>
<feature type="region of interest" description="Disordered" evidence="3">
    <location>
        <begin position="1565"/>
        <end position="1588"/>
    </location>
</feature>
<evidence type="ECO:0000256" key="4">
    <source>
        <dbReference type="SAM" id="Phobius"/>
    </source>
</evidence>
<dbReference type="Proteomes" id="UP000217986">
    <property type="component" value="Unassembled WGS sequence"/>
</dbReference>
<comment type="caution">
    <text evidence="6">The sequence shown here is derived from an EMBL/GenBank/DDBJ whole genome shotgun (WGS) entry which is preliminary data.</text>
</comment>
<keyword evidence="4" id="KW-1133">Transmembrane helix</keyword>
<evidence type="ECO:0000313" key="6">
    <source>
        <dbReference type="EMBL" id="PAU69350.1"/>
    </source>
</evidence>
<organism evidence="6 7">
    <name type="scientific">Bifidobacterium italicum</name>
    <dbReference type="NCBI Taxonomy" id="1960968"/>
    <lineage>
        <taxon>Bacteria</taxon>
        <taxon>Bacillati</taxon>
        <taxon>Actinomycetota</taxon>
        <taxon>Actinomycetes</taxon>
        <taxon>Bifidobacteriales</taxon>
        <taxon>Bifidobacteriaceae</taxon>
        <taxon>Bifidobacterium</taxon>
    </lineage>
</organism>
<protein>
    <submittedName>
        <fullName evidence="6">ATPase AAA</fullName>
    </submittedName>
</protein>
<dbReference type="InterPro" id="IPR013783">
    <property type="entry name" value="Ig-like_fold"/>
</dbReference>
<dbReference type="Gene3D" id="2.60.40.10">
    <property type="entry name" value="Immunoglobulins"/>
    <property type="match status" value="3"/>
</dbReference>
<reference evidence="6 7" key="1">
    <citation type="journal article" date="2017" name="ISME J.">
        <title>Unveiling bifidobacterial biogeography across the mammalian branch of the tree of life.</title>
        <authorList>
            <person name="Milani C."/>
            <person name="Mangifesta M."/>
            <person name="Mancabelli L."/>
            <person name="Lugli G.A."/>
            <person name="James K."/>
            <person name="Duranti S."/>
            <person name="Turroni F."/>
            <person name="Ferrario C."/>
            <person name="Ossiprandi M.C."/>
            <person name="van Sinderen D."/>
            <person name="Ventura M."/>
        </authorList>
    </citation>
    <scope>NUCLEOTIDE SEQUENCE [LARGE SCALE GENOMIC DNA]</scope>
    <source>
        <strain evidence="6 7">70</strain>
    </source>
</reference>
<dbReference type="GO" id="GO:0000272">
    <property type="term" value="P:polysaccharide catabolic process"/>
    <property type="evidence" value="ECO:0007669"/>
    <property type="project" value="UniProtKB-KW"/>
</dbReference>
<dbReference type="InterPro" id="IPR036116">
    <property type="entry name" value="FN3_sf"/>
</dbReference>
<feature type="compositionally biased region" description="Low complexity" evidence="3">
    <location>
        <begin position="1969"/>
        <end position="1978"/>
    </location>
</feature>
<evidence type="ECO:0000256" key="2">
    <source>
        <dbReference type="ARBA" id="ARBA00023326"/>
    </source>
</evidence>
<proteinExistence type="predicted"/>
<dbReference type="PANTHER" id="PTHR24099">
    <property type="entry name" value="E3 UBIQUITIN-PROTEIN LIGASE TRIM36-RELATED"/>
    <property type="match status" value="1"/>
</dbReference>
<dbReference type="Gene3D" id="2.60.40.3440">
    <property type="match status" value="1"/>
</dbReference>
<dbReference type="Pfam" id="PF00041">
    <property type="entry name" value="fn3"/>
    <property type="match status" value="2"/>
</dbReference>
<dbReference type="Pfam" id="PF17963">
    <property type="entry name" value="Big_9"/>
    <property type="match status" value="5"/>
</dbReference>
<dbReference type="CDD" id="cd00063">
    <property type="entry name" value="FN3"/>
    <property type="match status" value="2"/>
</dbReference>
<keyword evidence="1" id="KW-0378">Hydrolase</keyword>
<name>A0A2A2EK77_9BIFI</name>
<dbReference type="PROSITE" id="PS50853">
    <property type="entry name" value="FN3"/>
    <property type="match status" value="1"/>
</dbReference>
<feature type="compositionally biased region" description="Pro residues" evidence="3">
    <location>
        <begin position="1953"/>
        <end position="1968"/>
    </location>
</feature>
<dbReference type="SMART" id="SM00060">
    <property type="entry name" value="FN3"/>
    <property type="match status" value="2"/>
</dbReference>
<feature type="compositionally biased region" description="Basic and acidic residues" evidence="3">
    <location>
        <begin position="388"/>
        <end position="408"/>
    </location>
</feature>
<dbReference type="InterPro" id="IPR003961">
    <property type="entry name" value="FN3_dom"/>
</dbReference>
<dbReference type="EMBL" id="MVOG01000014">
    <property type="protein sequence ID" value="PAU69350.1"/>
    <property type="molecule type" value="Genomic_DNA"/>
</dbReference>
<dbReference type="OrthoDB" id="5241356at2"/>
<feature type="region of interest" description="Disordered" evidence="3">
    <location>
        <begin position="388"/>
        <end position="424"/>
    </location>
</feature>
<accession>A0A2A2EK77</accession>
<dbReference type="SUPFAM" id="SSF49265">
    <property type="entry name" value="Fibronectin type III"/>
    <property type="match status" value="1"/>
</dbReference>
<keyword evidence="4" id="KW-0472">Membrane</keyword>
<keyword evidence="2" id="KW-0119">Carbohydrate metabolism</keyword>
<sequence length="2003" mass="210740">MKLNGKRTNDGYERGTRRKERLQSVLRTGRRPWLVPLVCLLAVLAVIIGAFIVSSVTERHLKLDDGTVWVTSLNDGKAARFNVTLQEPDVAVMATGAQFDVAQAGAVTMLDEDASTASIDQATVSMADATPTKNGIRTYVGGDTVAMFDTQRGSVWVGGASDIKSIRPVDSDPTMRLGVGGKVAVAHDGTVYGYRPRDAKVLAVDPATSMEPREVAKLADGAQSADSFTVVGEHPVIASGDRLIWDKDGSAEFKDAGPLTLQAPSADGEQGDWVAAGAQSGLALVDLSSKNGDPRLLSSGAKGEPAQPVSLGGCVQGAWAQQAHNAIKVCSAGSDAQFKTLEEVTPTSQLVYRVNHRRAVLNDVLNGNLWNPDVDTSVIKIQWKKIETKQESRERNNDEATNSKRNFEKQCSSKSGQIKAEDDEFGARVGSHQILDVLRNDEQTDCSVLRITSVSAPKNSSLTVSPIYDGRYLQLNAADASAGTATFTYEISDGRDQTSSATVTLRFESNSGNHAPRQVETPEQIDVEQGASYTGNALGGFTDDDGDPLTLVDAHVENTEEATVSTRADGQLTFNAGSMNSGRATVKLTVSDGKETATGTMYFAVRPAHTLPASIDPVVKRTTPNTPTQIDLKPYVHGTSVDPVKISDVEAPDKTTASPHPSDMGFTFTAQQTGTYYVSYTATQGAIPATGLVRVEVEALAKDEARPVAANDVALLGADNTAIVEPLANDVDPLGGVLSVTDVKAPADSSIKAGIVANKRVYLTAMQLPTAPVEIEYTVANASGSSTGTIVLQPPALSGASSAPKASNVDVSVRTGGIVSVDVPDHVAYADGTTITLSNKLQYDASTFRGLVFVASDIVRYQAPGEPGSYPVTYTVTDTLGNSASATITFNVHRADADAKAAASPKDVEAQVAAGQKIRIPITLRGIDNDGDDVQLLGLGNTVPQLGRISEVGADYLVYEAYEDSSGTDEFSYAVEDWTGRRAQANVRVGIFRSGANSSVYARDDTVTLRPNTATTVPVLLNDVSSDDSKLTVAKELEAQGVTDAKVTNDMVSFTTPSTAGTGYIVYTISNKAGISDRATLTVNVDPKAPIEPPTAYDYHVPAIATIDKRSVDVDVSKFIANPSGSSDVLAVDVDESARDHAHMASGKPTTVSIELTDEARAVPYTVTNTEHGITSTAFIMVPAYGVFPPQLRPKAPPLSVNAGSSITINVADYVRVGVGKTAVVEKDSVSATKAANADLYVNDQTLKFTAAKDYGGPASITFTVTDGKREGKGNVKIVNSSVITLPITVIGHEVPAPTFSSTTVDVVAGESPTTIDLRALTHTTESDEDAKFRYTGGTSSGGITASVSADGKLTVSADTTAKPGATASIPISIAYGDNGGVVQAGLTARVTASTRPLARVNGTTTRIKAGETKQVDVLADAYNPFPDSPLKIVSAASDDGGKLSVSVDGSRIAVTAAKDIGASSTRVLVTVGDATGSADRQVTAAYTFSVVDRPDAPIIHNKAESQDGAVVVSWTPGNANGSPITAYEVSWNEGKKLCDPGSSCLISGLKNGTDYTFTVRAQNEVGWSESSDPANGKPDKTPDAPQDVQVTGGYQKLNVSWKVPKDTASKPDSYTIQAAGLGAKTVPASETSTTFDVPNGQITSGIYTVTVTAHNEVGNGIPSEPKTNEDKVYGDPDAPTVVAKQTAEDQIVLTATVNNTRNAGCSTITFGSYGSVDCSGKNSVEKQIHIDDDNMYFKDFSVTATINPEKSGAKPSTSAPSPSIPITVNIGAVAITRLDGSGKVCTVAWESTGRVKEVKLDFGSASGMKEPHGSATTEIEPWDTCPPAEVTPYFMNKPGDKKDSKRNTEYKYKVNPRIDQSKFWLEWDRTDPNKIHVHNEGAVNAHNQGYSFALSVSGASQDYTEPTTTEVIVGDKAPDNATWKLTVTINEDTKYEASVAGQVRGIRATKPAPTPDPSPSPSEPSPSPSEGGEAQPSAFRQRSLRPYGQLVAVPGSRSMVFL</sequence>
<evidence type="ECO:0000256" key="1">
    <source>
        <dbReference type="ARBA" id="ARBA00023295"/>
    </source>
</evidence>
<keyword evidence="7" id="KW-1185">Reference proteome</keyword>
<dbReference type="NCBIfam" id="NF012211">
    <property type="entry name" value="tand_rpt_95"/>
    <property type="match status" value="1"/>
</dbReference>
<keyword evidence="2" id="KW-0624">Polysaccharide degradation</keyword>
<dbReference type="RefSeq" id="WP_095613308.1">
    <property type="nucleotide sequence ID" value="NZ_MVOG01000014.1"/>
</dbReference>
<dbReference type="InterPro" id="IPR050617">
    <property type="entry name" value="E3_ligase_FN3/SPRY"/>
</dbReference>
<dbReference type="GO" id="GO:0016798">
    <property type="term" value="F:hydrolase activity, acting on glycosyl bonds"/>
    <property type="evidence" value="ECO:0007669"/>
    <property type="project" value="UniProtKB-KW"/>
</dbReference>
<evidence type="ECO:0000259" key="5">
    <source>
        <dbReference type="PROSITE" id="PS50853"/>
    </source>
</evidence>
<dbReference type="PANTHER" id="PTHR24099:SF11">
    <property type="entry name" value="FIBRONECTIN TYPE III DOMAIN-CONTAINING 3BA-RELATED"/>
    <property type="match status" value="1"/>
</dbReference>